<keyword evidence="7" id="KW-0133">Cell shape</keyword>
<dbReference type="HAMAP" id="MF_00038">
    <property type="entry name" value="MraY"/>
    <property type="match status" value="1"/>
</dbReference>
<feature type="transmembrane region" description="Helical" evidence="7">
    <location>
        <begin position="345"/>
        <end position="365"/>
    </location>
</feature>
<dbReference type="AlphaFoldDB" id="A0A7X9E6R5"/>
<comment type="pathway">
    <text evidence="7">Cell wall biogenesis; peptidoglycan biosynthesis.</text>
</comment>
<keyword evidence="7" id="KW-1003">Cell membrane</keyword>
<keyword evidence="7" id="KW-0460">Magnesium</keyword>
<dbReference type="GO" id="GO:0008963">
    <property type="term" value="F:phospho-N-acetylmuramoyl-pentapeptide-transferase activity"/>
    <property type="evidence" value="ECO:0007669"/>
    <property type="project" value="UniProtKB-UniRule"/>
</dbReference>
<comment type="subcellular location">
    <subcellularLocation>
        <location evidence="7">Cell membrane</location>
        <topology evidence="7">Multi-pass membrane protein</topology>
    </subcellularLocation>
    <subcellularLocation>
        <location evidence="1">Membrane</location>
        <topology evidence="1">Multi-pass membrane protein</topology>
    </subcellularLocation>
</comment>
<keyword evidence="7" id="KW-0131">Cell cycle</keyword>
<dbReference type="Pfam" id="PF10555">
    <property type="entry name" value="MraY_sig1"/>
    <property type="match status" value="1"/>
</dbReference>
<proteinExistence type="inferred from homology"/>
<evidence type="ECO:0000313" key="8">
    <source>
        <dbReference type="EMBL" id="NMB91531.1"/>
    </source>
</evidence>
<dbReference type="PANTHER" id="PTHR22926">
    <property type="entry name" value="PHOSPHO-N-ACETYLMURAMOYL-PENTAPEPTIDE-TRANSFERASE"/>
    <property type="match status" value="1"/>
</dbReference>
<dbReference type="EC" id="2.7.8.13" evidence="7"/>
<feature type="transmembrane region" description="Helical" evidence="7">
    <location>
        <begin position="196"/>
        <end position="214"/>
    </location>
</feature>
<feature type="transmembrane region" description="Helical" evidence="7">
    <location>
        <begin position="297"/>
        <end position="318"/>
    </location>
</feature>
<sequence length="366" mass="41264">MGTVELLIDFMLLFLACLVSLALYPLWINFVYRFQMGESVRQDGPITHRKKEGTPTMGGLVFIFSVAVVSLLFNRSRTQTLFPLFVASMAGLLGMLEDFTKVYRRSGLPGFFEYHFGKIFKNKNGVRTRLGIFSKIWDSFKSIAGSVGSSDDSGILTYQKFIVQGLIAGFVSYWTYAKLGWDYIWLPLVGDVHIGLFYPIFIFFLFIGILNAVAFTDGLDGLAGGLSLISLISFWVLSRIIGYNALAGFCATFVGALIPFLYFNIFPARIFMGNVGSYVLGATMAILAVVMHREFAFLFMGIVFFIDGISSPLQQLVYKYTRKRLFRMAPLHHHFELLGWHESKITLRFILFGVFFAFVGIFVALL</sequence>
<name>A0A7X9E6R5_UNCKA</name>
<comment type="similarity">
    <text evidence="2 7">Belongs to the glycosyltransferase 4 family. MraY subfamily.</text>
</comment>
<dbReference type="GO" id="GO:0051301">
    <property type="term" value="P:cell division"/>
    <property type="evidence" value="ECO:0007669"/>
    <property type="project" value="UniProtKB-KW"/>
</dbReference>
<dbReference type="Pfam" id="PF00953">
    <property type="entry name" value="Glycos_transf_4"/>
    <property type="match status" value="1"/>
</dbReference>
<dbReference type="PROSITE" id="PS01347">
    <property type="entry name" value="MRAY_1"/>
    <property type="match status" value="1"/>
</dbReference>
<dbReference type="Proteomes" id="UP000590542">
    <property type="component" value="Unassembled WGS sequence"/>
</dbReference>
<feature type="transmembrane region" description="Helical" evidence="7">
    <location>
        <begin position="6"/>
        <end position="32"/>
    </location>
</feature>
<evidence type="ECO:0000256" key="1">
    <source>
        <dbReference type="ARBA" id="ARBA00004141"/>
    </source>
</evidence>
<dbReference type="GO" id="GO:0005886">
    <property type="term" value="C:plasma membrane"/>
    <property type="evidence" value="ECO:0007669"/>
    <property type="project" value="UniProtKB-SubCell"/>
</dbReference>
<dbReference type="CDD" id="cd06852">
    <property type="entry name" value="GT_MraY"/>
    <property type="match status" value="1"/>
</dbReference>
<dbReference type="InterPro" id="IPR000715">
    <property type="entry name" value="Glycosyl_transferase_4"/>
</dbReference>
<comment type="catalytic activity">
    <reaction evidence="7">
        <text>UDP-N-acetyl-alpha-D-muramoyl-L-alanyl-gamma-D-glutamyl-meso-2,6-diaminopimeloyl-D-alanyl-D-alanine + di-trans,octa-cis-undecaprenyl phosphate = di-trans,octa-cis-undecaprenyl diphospho-N-acetyl-alpha-D-muramoyl-L-alanyl-D-glutamyl-meso-2,6-diaminopimeloyl-D-alanyl-D-alanine + UMP</text>
        <dbReference type="Rhea" id="RHEA:28386"/>
        <dbReference type="ChEBI" id="CHEBI:57865"/>
        <dbReference type="ChEBI" id="CHEBI:60392"/>
        <dbReference type="ChEBI" id="CHEBI:61386"/>
        <dbReference type="ChEBI" id="CHEBI:61387"/>
        <dbReference type="EC" id="2.7.8.13"/>
    </reaction>
</comment>
<dbReference type="PANTHER" id="PTHR22926:SF5">
    <property type="entry name" value="PHOSPHO-N-ACETYLMURAMOYL-PENTAPEPTIDE-TRANSFERASE HOMOLOG"/>
    <property type="match status" value="1"/>
</dbReference>
<dbReference type="InterPro" id="IPR003524">
    <property type="entry name" value="PNAcMuramoyl-5peptid_Trfase"/>
</dbReference>
<keyword evidence="3 7" id="KW-0808">Transferase</keyword>
<keyword evidence="7" id="KW-0479">Metal-binding</keyword>
<keyword evidence="5 7" id="KW-1133">Transmembrane helix</keyword>
<feature type="transmembrane region" description="Helical" evidence="7">
    <location>
        <begin position="53"/>
        <end position="73"/>
    </location>
</feature>
<reference evidence="8 9" key="1">
    <citation type="journal article" date="2020" name="Biotechnol. Biofuels">
        <title>New insights from the biogas microbiome by comprehensive genome-resolved metagenomics of nearly 1600 species originating from multiple anaerobic digesters.</title>
        <authorList>
            <person name="Campanaro S."/>
            <person name="Treu L."/>
            <person name="Rodriguez-R L.M."/>
            <person name="Kovalovszki A."/>
            <person name="Ziels R.M."/>
            <person name="Maus I."/>
            <person name="Zhu X."/>
            <person name="Kougias P.G."/>
            <person name="Basile A."/>
            <person name="Luo G."/>
            <person name="Schluter A."/>
            <person name="Konstantinidis K.T."/>
            <person name="Angelidaki I."/>
        </authorList>
    </citation>
    <scope>NUCLEOTIDE SEQUENCE [LARGE SCALE GENOMIC DNA]</scope>
    <source>
        <strain evidence="8">AS27yjCOA_202</strain>
    </source>
</reference>
<dbReference type="GO" id="GO:0046872">
    <property type="term" value="F:metal ion binding"/>
    <property type="evidence" value="ECO:0007669"/>
    <property type="project" value="UniProtKB-KW"/>
</dbReference>
<evidence type="ECO:0000256" key="6">
    <source>
        <dbReference type="ARBA" id="ARBA00023136"/>
    </source>
</evidence>
<evidence type="ECO:0000256" key="7">
    <source>
        <dbReference type="HAMAP-Rule" id="MF_00038"/>
    </source>
</evidence>
<keyword evidence="7" id="KW-0961">Cell wall biogenesis/degradation</keyword>
<evidence type="ECO:0000256" key="4">
    <source>
        <dbReference type="ARBA" id="ARBA00022692"/>
    </source>
</evidence>
<comment type="cofactor">
    <cofactor evidence="7">
        <name>Mg(2+)</name>
        <dbReference type="ChEBI" id="CHEBI:18420"/>
    </cofactor>
</comment>
<evidence type="ECO:0000313" key="9">
    <source>
        <dbReference type="Proteomes" id="UP000590542"/>
    </source>
</evidence>
<feature type="transmembrane region" description="Helical" evidence="7">
    <location>
        <begin position="221"/>
        <end position="237"/>
    </location>
</feature>
<comment type="function">
    <text evidence="7">Catalyzes the initial step of the lipid cycle reactions in the biosynthesis of the cell wall peptidoglycan: transfers peptidoglycan precursor phospho-MurNAc-pentapeptide from UDP-MurNAc-pentapeptide onto the lipid carrier undecaprenyl phosphate, yielding undecaprenyl-pyrophosphoryl-MurNAc-pentapeptide, known as lipid I.</text>
</comment>
<comment type="caution">
    <text evidence="8">The sequence shown here is derived from an EMBL/GenBank/DDBJ whole genome shotgun (WGS) entry which is preliminary data.</text>
</comment>
<accession>A0A7X9E6R5</accession>
<keyword evidence="6 7" id="KW-0472">Membrane</keyword>
<dbReference type="InterPro" id="IPR018480">
    <property type="entry name" value="PNAcMuramoyl-5peptid_Trfase_CS"/>
</dbReference>
<evidence type="ECO:0000256" key="2">
    <source>
        <dbReference type="ARBA" id="ARBA00005583"/>
    </source>
</evidence>
<feature type="transmembrane region" description="Helical" evidence="7">
    <location>
        <begin position="79"/>
        <end position="96"/>
    </location>
</feature>
<feature type="transmembrane region" description="Helical" evidence="7">
    <location>
        <begin position="158"/>
        <end position="176"/>
    </location>
</feature>
<feature type="transmembrane region" description="Helical" evidence="7">
    <location>
        <begin position="270"/>
        <end position="291"/>
    </location>
</feature>
<dbReference type="GO" id="GO:0008360">
    <property type="term" value="P:regulation of cell shape"/>
    <property type="evidence" value="ECO:0007669"/>
    <property type="project" value="UniProtKB-KW"/>
</dbReference>
<gene>
    <name evidence="7" type="primary">mraY</name>
    <name evidence="8" type="ORF">GYA37_01625</name>
</gene>
<organism evidence="8 9">
    <name type="scientific">candidate division WWE3 bacterium</name>
    <dbReference type="NCBI Taxonomy" id="2053526"/>
    <lineage>
        <taxon>Bacteria</taxon>
        <taxon>Katanobacteria</taxon>
    </lineage>
</organism>
<keyword evidence="7" id="KW-0573">Peptidoglycan synthesis</keyword>
<dbReference type="UniPathway" id="UPA00219"/>
<evidence type="ECO:0000256" key="5">
    <source>
        <dbReference type="ARBA" id="ARBA00022989"/>
    </source>
</evidence>
<protein>
    <recommendedName>
        <fullName evidence="7">Phospho-N-acetylmuramoyl-pentapeptide-transferase</fullName>
        <ecNumber evidence="7">2.7.8.13</ecNumber>
    </recommendedName>
    <alternativeName>
        <fullName evidence="7">UDP-MurNAc-pentapeptide phosphotransferase</fullName>
    </alternativeName>
</protein>
<evidence type="ECO:0000256" key="3">
    <source>
        <dbReference type="ARBA" id="ARBA00022679"/>
    </source>
</evidence>
<dbReference type="EMBL" id="JAAZNV010000006">
    <property type="protein sequence ID" value="NMB91531.1"/>
    <property type="molecule type" value="Genomic_DNA"/>
</dbReference>
<dbReference type="GO" id="GO:0009252">
    <property type="term" value="P:peptidoglycan biosynthetic process"/>
    <property type="evidence" value="ECO:0007669"/>
    <property type="project" value="UniProtKB-UniRule"/>
</dbReference>
<keyword evidence="4 7" id="KW-0812">Transmembrane</keyword>
<keyword evidence="7" id="KW-0132">Cell division</keyword>
<dbReference type="GO" id="GO:0071555">
    <property type="term" value="P:cell wall organization"/>
    <property type="evidence" value="ECO:0007669"/>
    <property type="project" value="UniProtKB-KW"/>
</dbReference>
<feature type="transmembrane region" description="Helical" evidence="7">
    <location>
        <begin position="243"/>
        <end position="263"/>
    </location>
</feature>